<feature type="transmembrane region" description="Helical" evidence="1">
    <location>
        <begin position="183"/>
        <end position="202"/>
    </location>
</feature>
<evidence type="ECO:0000313" key="3">
    <source>
        <dbReference type="Proteomes" id="UP001487740"/>
    </source>
</evidence>
<reference evidence="2 3" key="1">
    <citation type="submission" date="2023-03" db="EMBL/GenBank/DDBJ databases">
        <title>High-quality genome of Scylla paramamosain provides insights in environmental adaptation.</title>
        <authorList>
            <person name="Zhang L."/>
        </authorList>
    </citation>
    <scope>NUCLEOTIDE SEQUENCE [LARGE SCALE GENOMIC DNA]</scope>
    <source>
        <strain evidence="2">LZ_2023a</strain>
        <tissue evidence="2">Muscle</tissue>
    </source>
</reference>
<dbReference type="Proteomes" id="UP001487740">
    <property type="component" value="Unassembled WGS sequence"/>
</dbReference>
<evidence type="ECO:0000313" key="2">
    <source>
        <dbReference type="EMBL" id="KAK8381628.1"/>
    </source>
</evidence>
<dbReference type="EMBL" id="JARAKH010000040">
    <property type="protein sequence ID" value="KAK8381628.1"/>
    <property type="molecule type" value="Genomic_DNA"/>
</dbReference>
<gene>
    <name evidence="2" type="ORF">O3P69_018613</name>
</gene>
<protein>
    <submittedName>
        <fullName evidence="2">Uncharacterized protein</fullName>
    </submittedName>
</protein>
<feature type="transmembrane region" description="Helical" evidence="1">
    <location>
        <begin position="81"/>
        <end position="100"/>
    </location>
</feature>
<keyword evidence="1" id="KW-1133">Transmembrane helix</keyword>
<feature type="transmembrane region" description="Helical" evidence="1">
    <location>
        <begin position="112"/>
        <end position="131"/>
    </location>
</feature>
<dbReference type="AlphaFoldDB" id="A0AAW0T242"/>
<name>A0AAW0T242_SCYPA</name>
<evidence type="ECO:0000256" key="1">
    <source>
        <dbReference type="SAM" id="Phobius"/>
    </source>
</evidence>
<sequence>MGRHRGHKEEEENDCWDVMAMLGMPFLYIIGIVCGIVGAICQGVITEYWANSELSSCYLYSKTASSVVVYQFGTSLSVCNWITYGAVVSIIIAFLAGFVYTIKVRNTKDLTYASAFSLTGIIIAMLLMLAVTCTMAEGLRLTCSAMGLNSANNKGGSCYSNLDKRMTGEYLPVQTSTLVRSSLITLSCACVAFFTISCFHLSDFYRRTLRYRYSGVAYDERA</sequence>
<keyword evidence="3" id="KW-1185">Reference proteome</keyword>
<proteinExistence type="predicted"/>
<feature type="transmembrane region" description="Helical" evidence="1">
    <location>
        <begin position="26"/>
        <end position="45"/>
    </location>
</feature>
<keyword evidence="1" id="KW-0812">Transmembrane</keyword>
<keyword evidence="1" id="KW-0472">Membrane</keyword>
<organism evidence="2 3">
    <name type="scientific">Scylla paramamosain</name>
    <name type="common">Mud crab</name>
    <dbReference type="NCBI Taxonomy" id="85552"/>
    <lineage>
        <taxon>Eukaryota</taxon>
        <taxon>Metazoa</taxon>
        <taxon>Ecdysozoa</taxon>
        <taxon>Arthropoda</taxon>
        <taxon>Crustacea</taxon>
        <taxon>Multicrustacea</taxon>
        <taxon>Malacostraca</taxon>
        <taxon>Eumalacostraca</taxon>
        <taxon>Eucarida</taxon>
        <taxon>Decapoda</taxon>
        <taxon>Pleocyemata</taxon>
        <taxon>Brachyura</taxon>
        <taxon>Eubrachyura</taxon>
        <taxon>Portunoidea</taxon>
        <taxon>Portunidae</taxon>
        <taxon>Portuninae</taxon>
        <taxon>Scylla</taxon>
    </lineage>
</organism>
<comment type="caution">
    <text evidence="2">The sequence shown here is derived from an EMBL/GenBank/DDBJ whole genome shotgun (WGS) entry which is preliminary data.</text>
</comment>
<accession>A0AAW0T242</accession>